<organism evidence="2">
    <name type="scientific">Bracon brevicornis</name>
    <dbReference type="NCBI Taxonomy" id="1563983"/>
    <lineage>
        <taxon>Eukaryota</taxon>
        <taxon>Metazoa</taxon>
        <taxon>Ecdysozoa</taxon>
        <taxon>Arthropoda</taxon>
        <taxon>Hexapoda</taxon>
        <taxon>Insecta</taxon>
        <taxon>Pterygota</taxon>
        <taxon>Neoptera</taxon>
        <taxon>Endopterygota</taxon>
        <taxon>Hymenoptera</taxon>
        <taxon>Apocrita</taxon>
        <taxon>Ichneumonoidea</taxon>
        <taxon>Braconidae</taxon>
        <taxon>Braconinae</taxon>
        <taxon>Bracon</taxon>
    </lineage>
</organism>
<gene>
    <name evidence="2" type="ORF">BBRV_LOCUS49236</name>
</gene>
<dbReference type="AlphaFoldDB" id="A0A6V7JED7"/>
<feature type="compositionally biased region" description="Polar residues" evidence="1">
    <location>
        <begin position="19"/>
        <end position="34"/>
    </location>
</feature>
<sequence length="79" mass="8204">MTTTATAIAAATAAVITPPDSTGQSESNTDSYTGFANFYGEPVHPTAPTPSADNSNSSSDFNFLSNLASDFAPEYYQLS</sequence>
<proteinExistence type="predicted"/>
<feature type="region of interest" description="Disordered" evidence="1">
    <location>
        <begin position="15"/>
        <end position="59"/>
    </location>
</feature>
<accession>A0A6V7JED7</accession>
<evidence type="ECO:0000313" key="2">
    <source>
        <dbReference type="EMBL" id="CAD1549902.1"/>
    </source>
</evidence>
<name>A0A6V7JED7_9HYME</name>
<reference evidence="2" key="1">
    <citation type="submission" date="2020-07" db="EMBL/GenBank/DDBJ databases">
        <authorList>
            <person name="Ferguson B K."/>
        </authorList>
    </citation>
    <scope>NUCLEOTIDE SEQUENCE</scope>
    <source>
        <strain evidence="2">L06</strain>
    </source>
</reference>
<protein>
    <submittedName>
        <fullName evidence="2">Uncharacterized protein</fullName>
    </submittedName>
</protein>
<evidence type="ECO:0000256" key="1">
    <source>
        <dbReference type="SAM" id="MobiDB-lite"/>
    </source>
</evidence>
<dbReference type="EMBL" id="CADCXW020000015">
    <property type="protein sequence ID" value="CAD1549902.1"/>
    <property type="molecule type" value="Genomic_DNA"/>
</dbReference>